<dbReference type="NCBIfam" id="TIGR00040">
    <property type="entry name" value="yfcE"/>
    <property type="match status" value="1"/>
</dbReference>
<protein>
    <recommendedName>
        <fullName evidence="2">Phosphoesterase</fullName>
        <ecNumber evidence="2">3.1.4.-</ecNumber>
    </recommendedName>
</protein>
<dbReference type="InterPro" id="IPR029052">
    <property type="entry name" value="Metallo-depent_PP-like"/>
</dbReference>
<name>A0A9D2LIU4_9FIRM</name>
<evidence type="ECO:0000256" key="2">
    <source>
        <dbReference type="RuleBase" id="RU362039"/>
    </source>
</evidence>
<dbReference type="AlphaFoldDB" id="A0A9D2LIU4"/>
<dbReference type="InterPro" id="IPR000979">
    <property type="entry name" value="Phosphodiesterase_MJ0936/Vps29"/>
</dbReference>
<reference evidence="4" key="1">
    <citation type="journal article" date="2021" name="PeerJ">
        <title>Extensive microbial diversity within the chicken gut microbiome revealed by metagenomics and culture.</title>
        <authorList>
            <person name="Gilroy R."/>
            <person name="Ravi A."/>
            <person name="Getino M."/>
            <person name="Pursley I."/>
            <person name="Horton D.L."/>
            <person name="Alikhan N.F."/>
            <person name="Baker D."/>
            <person name="Gharbi K."/>
            <person name="Hall N."/>
            <person name="Watson M."/>
            <person name="Adriaenssens E.M."/>
            <person name="Foster-Nyarko E."/>
            <person name="Jarju S."/>
            <person name="Secka A."/>
            <person name="Antonio M."/>
            <person name="Oren A."/>
            <person name="Chaudhuri R.R."/>
            <person name="La Ragione R."/>
            <person name="Hildebrand F."/>
            <person name="Pallen M.J."/>
        </authorList>
    </citation>
    <scope>NUCLEOTIDE SEQUENCE</scope>
    <source>
        <strain evidence="4">ChiBcec18-1249</strain>
    </source>
</reference>
<dbReference type="PANTHER" id="PTHR11124">
    <property type="entry name" value="VACUOLAR SORTING PROTEIN VPS29"/>
    <property type="match status" value="1"/>
</dbReference>
<organism evidence="4 5">
    <name type="scientific">Candidatus Oscillibacter excrementigallinarum</name>
    <dbReference type="NCBI Taxonomy" id="2838716"/>
    <lineage>
        <taxon>Bacteria</taxon>
        <taxon>Bacillati</taxon>
        <taxon>Bacillota</taxon>
        <taxon>Clostridia</taxon>
        <taxon>Eubacteriales</taxon>
        <taxon>Oscillospiraceae</taxon>
        <taxon>Oscillibacter</taxon>
    </lineage>
</organism>
<evidence type="ECO:0000259" key="3">
    <source>
        <dbReference type="Pfam" id="PF12850"/>
    </source>
</evidence>
<reference evidence="4" key="2">
    <citation type="submission" date="2021-04" db="EMBL/GenBank/DDBJ databases">
        <authorList>
            <person name="Gilroy R."/>
        </authorList>
    </citation>
    <scope>NUCLEOTIDE SEQUENCE</scope>
    <source>
        <strain evidence="4">ChiBcec18-1249</strain>
    </source>
</reference>
<dbReference type="SUPFAM" id="SSF56300">
    <property type="entry name" value="Metallo-dependent phosphatases"/>
    <property type="match status" value="1"/>
</dbReference>
<feature type="domain" description="Calcineurin-like phosphoesterase" evidence="3">
    <location>
        <begin position="1"/>
        <end position="144"/>
    </location>
</feature>
<dbReference type="InterPro" id="IPR024654">
    <property type="entry name" value="Calcineurin-like_PHP_lpxH"/>
</dbReference>
<sequence length="155" mass="17311">MDILVLSDSHGAVAPMVRAVELTRPDLILHLGDCWRDGEQLRARFPDIPLEQVPGNCDLRPGEPAERLLVLEGKRILLCHGHTYGVKTSLLAAGFAAEEQQLDLFLFGHTHRPLVDRRGRTLFLNPGSIGRSPRPSYATVTIRDGQLDGRTWWLT</sequence>
<dbReference type="Gene3D" id="3.60.21.10">
    <property type="match status" value="1"/>
</dbReference>
<comment type="similarity">
    <text evidence="1 2">Belongs to the metallophosphoesterase superfamily. YfcE family.</text>
</comment>
<dbReference type="EC" id="3.1.4.-" evidence="2"/>
<gene>
    <name evidence="4" type="ORF">H9787_05155</name>
</gene>
<accession>A0A9D2LIU4</accession>
<dbReference type="EMBL" id="DWZJ01000041">
    <property type="protein sequence ID" value="HJB13081.1"/>
    <property type="molecule type" value="Genomic_DNA"/>
</dbReference>
<keyword evidence="2" id="KW-0479">Metal-binding</keyword>
<evidence type="ECO:0000313" key="4">
    <source>
        <dbReference type="EMBL" id="HJB13081.1"/>
    </source>
</evidence>
<dbReference type="Pfam" id="PF12850">
    <property type="entry name" value="Metallophos_2"/>
    <property type="match status" value="1"/>
</dbReference>
<comment type="cofactor">
    <cofactor evidence="2">
        <name>a divalent metal cation</name>
        <dbReference type="ChEBI" id="CHEBI:60240"/>
    </cofactor>
</comment>
<evidence type="ECO:0000313" key="5">
    <source>
        <dbReference type="Proteomes" id="UP000823824"/>
    </source>
</evidence>
<dbReference type="GO" id="GO:0016787">
    <property type="term" value="F:hydrolase activity"/>
    <property type="evidence" value="ECO:0007669"/>
    <property type="project" value="UniProtKB-UniRule"/>
</dbReference>
<proteinExistence type="inferred from homology"/>
<dbReference type="Proteomes" id="UP000823824">
    <property type="component" value="Unassembled WGS sequence"/>
</dbReference>
<dbReference type="GO" id="GO:0046872">
    <property type="term" value="F:metal ion binding"/>
    <property type="evidence" value="ECO:0007669"/>
    <property type="project" value="UniProtKB-KW"/>
</dbReference>
<comment type="caution">
    <text evidence="4">The sequence shown here is derived from an EMBL/GenBank/DDBJ whole genome shotgun (WGS) entry which is preliminary data.</text>
</comment>
<evidence type="ECO:0000256" key="1">
    <source>
        <dbReference type="ARBA" id="ARBA00008950"/>
    </source>
</evidence>